<reference evidence="2" key="1">
    <citation type="submission" date="2013-04" db="EMBL/GenBank/DDBJ databases">
        <authorList>
            <person name="Qu J."/>
            <person name="Murali S.C."/>
            <person name="Bandaranaike D."/>
            <person name="Bellair M."/>
            <person name="Blankenburg K."/>
            <person name="Chao H."/>
            <person name="Dinh H."/>
            <person name="Doddapaneni H."/>
            <person name="Downs B."/>
            <person name="Dugan-Rocha S."/>
            <person name="Elkadiri S."/>
            <person name="Gnanaolivu R.D."/>
            <person name="Hernandez B."/>
            <person name="Javaid M."/>
            <person name="Jayaseelan J.C."/>
            <person name="Lee S."/>
            <person name="Li M."/>
            <person name="Ming W."/>
            <person name="Munidasa M."/>
            <person name="Muniz J."/>
            <person name="Nguyen L."/>
            <person name="Ongeri F."/>
            <person name="Osuji N."/>
            <person name="Pu L.-L."/>
            <person name="Puazo M."/>
            <person name="Qu C."/>
            <person name="Quiroz J."/>
            <person name="Raj R."/>
            <person name="Weissenberger G."/>
            <person name="Xin Y."/>
            <person name="Zou X."/>
            <person name="Han Y."/>
            <person name="Richards S."/>
            <person name="Worley K."/>
            <person name="Muzny D."/>
            <person name="Gibbs R."/>
        </authorList>
    </citation>
    <scope>NUCLEOTIDE SEQUENCE</scope>
    <source>
        <strain evidence="2">Sampled in the wild</strain>
    </source>
</reference>
<evidence type="ECO:0000256" key="1">
    <source>
        <dbReference type="SAM" id="MobiDB-lite"/>
    </source>
</evidence>
<dbReference type="Gene3D" id="3.10.10.10">
    <property type="entry name" value="HIV Type 1 Reverse Transcriptase, subunit A, domain 1"/>
    <property type="match status" value="1"/>
</dbReference>
<dbReference type="InterPro" id="IPR043502">
    <property type="entry name" value="DNA/RNA_pol_sf"/>
</dbReference>
<name>A0A8K0KM61_LADFU</name>
<dbReference type="OrthoDB" id="6733100at2759"/>
<dbReference type="EMBL" id="KZ309083">
    <property type="protein sequence ID" value="KAG8236819.1"/>
    <property type="molecule type" value="Genomic_DNA"/>
</dbReference>
<accession>A0A8K0KM61</accession>
<evidence type="ECO:0000313" key="3">
    <source>
        <dbReference type="Proteomes" id="UP000792457"/>
    </source>
</evidence>
<gene>
    <name evidence="2" type="ORF">J437_LFUL014085</name>
</gene>
<dbReference type="Proteomes" id="UP000792457">
    <property type="component" value="Unassembled WGS sequence"/>
</dbReference>
<feature type="region of interest" description="Disordered" evidence="1">
    <location>
        <begin position="117"/>
        <end position="173"/>
    </location>
</feature>
<dbReference type="SUPFAM" id="SSF56672">
    <property type="entry name" value="DNA/RNA polymerases"/>
    <property type="match status" value="1"/>
</dbReference>
<sequence length="173" mass="19629">MIANDIIEKAPSAYNNPLVIVKKKNNDVRLCIDARKLNSLTEPQRDEPPRVEEILRKFHDWLSRHPATDQSEDKKTSQQFLTAVIDLGITDYPNKILEDLPNLQKTDQNLGKVYKKLLDDPSPVDPDIRNVSSRIPYEKGEKRKSWGREGKGPAREGADRQGASAEAVDEDIE</sequence>
<feature type="compositionally biased region" description="Basic and acidic residues" evidence="1">
    <location>
        <begin position="136"/>
        <end position="159"/>
    </location>
</feature>
<reference evidence="2" key="2">
    <citation type="submission" date="2017-10" db="EMBL/GenBank/DDBJ databases">
        <title>Ladona fulva Genome sequencing and assembly.</title>
        <authorList>
            <person name="Murali S."/>
            <person name="Richards S."/>
            <person name="Bandaranaike D."/>
            <person name="Bellair M."/>
            <person name="Blankenburg K."/>
            <person name="Chao H."/>
            <person name="Dinh H."/>
            <person name="Doddapaneni H."/>
            <person name="Dugan-Rocha S."/>
            <person name="Elkadiri S."/>
            <person name="Gnanaolivu R."/>
            <person name="Hernandez B."/>
            <person name="Skinner E."/>
            <person name="Javaid M."/>
            <person name="Lee S."/>
            <person name="Li M."/>
            <person name="Ming W."/>
            <person name="Munidasa M."/>
            <person name="Muniz J."/>
            <person name="Nguyen L."/>
            <person name="Hughes D."/>
            <person name="Osuji N."/>
            <person name="Pu L.-L."/>
            <person name="Puazo M."/>
            <person name="Qu C."/>
            <person name="Quiroz J."/>
            <person name="Raj R."/>
            <person name="Weissenberger G."/>
            <person name="Xin Y."/>
            <person name="Zou X."/>
            <person name="Han Y."/>
            <person name="Worley K."/>
            <person name="Muzny D."/>
            <person name="Gibbs R."/>
        </authorList>
    </citation>
    <scope>NUCLEOTIDE SEQUENCE</scope>
    <source>
        <strain evidence="2">Sampled in the wild</strain>
    </source>
</reference>
<dbReference type="GO" id="GO:0071897">
    <property type="term" value="P:DNA biosynthetic process"/>
    <property type="evidence" value="ECO:0007669"/>
    <property type="project" value="UniProtKB-ARBA"/>
</dbReference>
<keyword evidence="3" id="KW-1185">Reference proteome</keyword>
<comment type="caution">
    <text evidence="2">The sequence shown here is derived from an EMBL/GenBank/DDBJ whole genome shotgun (WGS) entry which is preliminary data.</text>
</comment>
<dbReference type="AlphaFoldDB" id="A0A8K0KM61"/>
<organism evidence="2 3">
    <name type="scientific">Ladona fulva</name>
    <name type="common">Scarce chaser dragonfly</name>
    <name type="synonym">Libellula fulva</name>
    <dbReference type="NCBI Taxonomy" id="123851"/>
    <lineage>
        <taxon>Eukaryota</taxon>
        <taxon>Metazoa</taxon>
        <taxon>Ecdysozoa</taxon>
        <taxon>Arthropoda</taxon>
        <taxon>Hexapoda</taxon>
        <taxon>Insecta</taxon>
        <taxon>Pterygota</taxon>
        <taxon>Palaeoptera</taxon>
        <taxon>Odonata</taxon>
        <taxon>Epiprocta</taxon>
        <taxon>Anisoptera</taxon>
        <taxon>Libelluloidea</taxon>
        <taxon>Libellulidae</taxon>
        <taxon>Ladona</taxon>
    </lineage>
</organism>
<proteinExistence type="predicted"/>
<evidence type="ECO:0000313" key="2">
    <source>
        <dbReference type="EMBL" id="KAG8236819.1"/>
    </source>
</evidence>
<protein>
    <submittedName>
        <fullName evidence="2">Uncharacterized protein</fullName>
    </submittedName>
</protein>